<evidence type="ECO:0000313" key="2">
    <source>
        <dbReference type="EMBL" id="KAK7542603.1"/>
    </source>
</evidence>
<evidence type="ECO:0000313" key="3">
    <source>
        <dbReference type="Proteomes" id="UP001360953"/>
    </source>
</evidence>
<reference evidence="2 3" key="1">
    <citation type="submission" date="2024-04" db="EMBL/GenBank/DDBJ databases">
        <title>Phyllosticta paracitricarpa is synonymous to the EU quarantine fungus P. citricarpa based on phylogenomic analyses.</title>
        <authorList>
            <consortium name="Lawrence Berkeley National Laboratory"/>
            <person name="Van ingen-buijs V.A."/>
            <person name="Van westerhoven A.C."/>
            <person name="Haridas S."/>
            <person name="Skiadas P."/>
            <person name="Martin F."/>
            <person name="Groenewald J.Z."/>
            <person name="Crous P.W."/>
            <person name="Seidl M.F."/>
        </authorList>
    </citation>
    <scope>NUCLEOTIDE SEQUENCE [LARGE SCALE GENOMIC DNA]</scope>
    <source>
        <strain evidence="2 3">CPC 17464</strain>
    </source>
</reference>
<dbReference type="RefSeq" id="XP_066658896.1">
    <property type="nucleotide sequence ID" value="XM_066799200.1"/>
</dbReference>
<protein>
    <submittedName>
        <fullName evidence="2">Zinc knuckle-domain-containing protein</fullName>
    </submittedName>
</protein>
<feature type="region of interest" description="Disordered" evidence="1">
    <location>
        <begin position="1"/>
        <end position="20"/>
    </location>
</feature>
<organism evidence="2 3">
    <name type="scientific">Phyllosticta citribraziliensis</name>
    <dbReference type="NCBI Taxonomy" id="989973"/>
    <lineage>
        <taxon>Eukaryota</taxon>
        <taxon>Fungi</taxon>
        <taxon>Dikarya</taxon>
        <taxon>Ascomycota</taxon>
        <taxon>Pezizomycotina</taxon>
        <taxon>Dothideomycetes</taxon>
        <taxon>Dothideomycetes incertae sedis</taxon>
        <taxon>Botryosphaeriales</taxon>
        <taxon>Phyllostictaceae</taxon>
        <taxon>Phyllosticta</taxon>
    </lineage>
</organism>
<dbReference type="Pfam" id="PF13917">
    <property type="entry name" value="zf-CCHC_3"/>
    <property type="match status" value="1"/>
</dbReference>
<proteinExistence type="predicted"/>
<dbReference type="Proteomes" id="UP001360953">
    <property type="component" value="Unassembled WGS sequence"/>
</dbReference>
<sequence length="303" mass="34423">MYRGPSSHAGRSKAAPSTTCQKCLKKGHYSYECKVTTQERPYLARPSRTQQLFNPKLMPQLTSDVPNDLLRRKGVADEVLAKQSEERGRKHARDDDHGAPPPRTRSRSESSFSSVSTVSTNRSPTRSPFPHQRGTNPSGHRAHSPPSDARKRRRRSVSSSPDRNASDRPKERNTRRRRSSYSPAQRGRRRSRSFLSNNRDRSASATREQSVDHEMDRSPSPYSRRKRTSRRSPDRSPAGRAPRMRSPPRYPNRDFDRNMDGVAERPSQFSPAPRGSPPASTRERSLSPYSKRLALTQTMNVGH</sequence>
<dbReference type="EMBL" id="JBBPEH010000002">
    <property type="protein sequence ID" value="KAK7542603.1"/>
    <property type="molecule type" value="Genomic_DNA"/>
</dbReference>
<name>A0ABR1M4U1_9PEZI</name>
<keyword evidence="3" id="KW-1185">Reference proteome</keyword>
<accession>A0ABR1M4U1</accession>
<feature type="compositionally biased region" description="Basic and acidic residues" evidence="1">
    <location>
        <begin position="251"/>
        <end position="263"/>
    </location>
</feature>
<evidence type="ECO:0000256" key="1">
    <source>
        <dbReference type="SAM" id="MobiDB-lite"/>
    </source>
</evidence>
<feature type="compositionally biased region" description="Low complexity" evidence="1">
    <location>
        <begin position="109"/>
        <end position="128"/>
    </location>
</feature>
<dbReference type="GeneID" id="92032106"/>
<feature type="compositionally biased region" description="Basic and acidic residues" evidence="1">
    <location>
        <begin position="69"/>
        <end position="98"/>
    </location>
</feature>
<feature type="region of interest" description="Disordered" evidence="1">
    <location>
        <begin position="37"/>
        <end position="303"/>
    </location>
</feature>
<gene>
    <name evidence="2" type="ORF">J3D65DRAFT_614362</name>
</gene>
<comment type="caution">
    <text evidence="2">The sequence shown here is derived from an EMBL/GenBank/DDBJ whole genome shotgun (WGS) entry which is preliminary data.</text>
</comment>